<dbReference type="RefSeq" id="WP_213541885.1">
    <property type="nucleotide sequence ID" value="NZ_AP023418.1"/>
</dbReference>
<feature type="binding site" evidence="8">
    <location>
        <begin position="12"/>
        <end position="20"/>
    </location>
    <ligand>
        <name>ATP</name>
        <dbReference type="ChEBI" id="CHEBI:30616"/>
    </ligand>
</feature>
<accession>A0A810PZL4</accession>
<dbReference type="KEGG" id="vcop:MM50RIKEN_08730"/>
<dbReference type="SUPFAM" id="SSF52540">
    <property type="entry name" value="P-loop containing nucleoside triphosphate hydrolases"/>
    <property type="match status" value="1"/>
</dbReference>
<feature type="domain" description="Cytidylate kinase" evidence="9">
    <location>
        <begin position="8"/>
        <end position="222"/>
    </location>
</feature>
<gene>
    <name evidence="8 10" type="primary">cmk</name>
    <name evidence="10" type="ORF">MM50RIKEN_08730</name>
</gene>
<keyword evidence="3 8" id="KW-0547">Nucleotide-binding</keyword>
<name>A0A810PZL4_9FIRM</name>
<comment type="catalytic activity">
    <reaction evidence="7 8">
        <text>CMP + ATP = CDP + ADP</text>
        <dbReference type="Rhea" id="RHEA:11600"/>
        <dbReference type="ChEBI" id="CHEBI:30616"/>
        <dbReference type="ChEBI" id="CHEBI:58069"/>
        <dbReference type="ChEBI" id="CHEBI:60377"/>
        <dbReference type="ChEBI" id="CHEBI:456216"/>
        <dbReference type="EC" id="2.7.4.25"/>
    </reaction>
</comment>
<keyword evidence="4 8" id="KW-0418">Kinase</keyword>
<keyword evidence="11" id="KW-1185">Reference proteome</keyword>
<keyword evidence="8" id="KW-0963">Cytoplasm</keyword>
<dbReference type="GO" id="GO:0015949">
    <property type="term" value="P:nucleobase-containing small molecule interconversion"/>
    <property type="evidence" value="ECO:0007669"/>
    <property type="project" value="TreeGrafter"/>
</dbReference>
<keyword evidence="2 8" id="KW-0808">Transferase</keyword>
<dbReference type="GO" id="GO:0036431">
    <property type="term" value="F:dCMP kinase activity"/>
    <property type="evidence" value="ECO:0007669"/>
    <property type="project" value="InterPro"/>
</dbReference>
<evidence type="ECO:0000256" key="2">
    <source>
        <dbReference type="ARBA" id="ARBA00022679"/>
    </source>
</evidence>
<evidence type="ECO:0000256" key="4">
    <source>
        <dbReference type="ARBA" id="ARBA00022777"/>
    </source>
</evidence>
<comment type="similarity">
    <text evidence="1 8">Belongs to the cytidylate kinase family. Type 1 subfamily.</text>
</comment>
<dbReference type="InterPro" id="IPR011994">
    <property type="entry name" value="Cytidylate_kinase_dom"/>
</dbReference>
<evidence type="ECO:0000256" key="7">
    <source>
        <dbReference type="ARBA" id="ARBA00048478"/>
    </source>
</evidence>
<dbReference type="InterPro" id="IPR003136">
    <property type="entry name" value="Cytidylate_kin"/>
</dbReference>
<comment type="catalytic activity">
    <reaction evidence="6 8">
        <text>dCMP + ATP = dCDP + ADP</text>
        <dbReference type="Rhea" id="RHEA:25094"/>
        <dbReference type="ChEBI" id="CHEBI:30616"/>
        <dbReference type="ChEBI" id="CHEBI:57566"/>
        <dbReference type="ChEBI" id="CHEBI:58593"/>
        <dbReference type="ChEBI" id="CHEBI:456216"/>
        <dbReference type="EC" id="2.7.4.25"/>
    </reaction>
</comment>
<keyword evidence="5 8" id="KW-0067">ATP-binding</keyword>
<dbReference type="GO" id="GO:0005829">
    <property type="term" value="C:cytosol"/>
    <property type="evidence" value="ECO:0007669"/>
    <property type="project" value="TreeGrafter"/>
</dbReference>
<dbReference type="NCBIfam" id="TIGR00017">
    <property type="entry name" value="cmk"/>
    <property type="match status" value="1"/>
</dbReference>
<evidence type="ECO:0000256" key="6">
    <source>
        <dbReference type="ARBA" id="ARBA00047615"/>
    </source>
</evidence>
<dbReference type="PANTHER" id="PTHR21299">
    <property type="entry name" value="CYTIDYLATE KINASE/PANTOATE-BETA-ALANINE LIGASE"/>
    <property type="match status" value="1"/>
</dbReference>
<evidence type="ECO:0000256" key="8">
    <source>
        <dbReference type="HAMAP-Rule" id="MF_00238"/>
    </source>
</evidence>
<dbReference type="AlphaFoldDB" id="A0A810PZL4"/>
<evidence type="ECO:0000256" key="1">
    <source>
        <dbReference type="ARBA" id="ARBA00009427"/>
    </source>
</evidence>
<dbReference type="EMBL" id="AP023418">
    <property type="protein sequence ID" value="BCK81110.1"/>
    <property type="molecule type" value="Genomic_DNA"/>
</dbReference>
<dbReference type="Gene3D" id="3.40.50.300">
    <property type="entry name" value="P-loop containing nucleotide triphosphate hydrolases"/>
    <property type="match status" value="1"/>
</dbReference>
<dbReference type="CDD" id="cd02020">
    <property type="entry name" value="CMPK"/>
    <property type="match status" value="1"/>
</dbReference>
<dbReference type="PANTHER" id="PTHR21299:SF2">
    <property type="entry name" value="CYTIDYLATE KINASE"/>
    <property type="match status" value="1"/>
</dbReference>
<dbReference type="GO" id="GO:0005524">
    <property type="term" value="F:ATP binding"/>
    <property type="evidence" value="ECO:0007669"/>
    <property type="project" value="UniProtKB-UniRule"/>
</dbReference>
<dbReference type="Proteomes" id="UP000681035">
    <property type="component" value="Chromosome"/>
</dbReference>
<proteinExistence type="inferred from homology"/>
<evidence type="ECO:0000256" key="3">
    <source>
        <dbReference type="ARBA" id="ARBA00022741"/>
    </source>
</evidence>
<evidence type="ECO:0000313" key="11">
    <source>
        <dbReference type="Proteomes" id="UP000681035"/>
    </source>
</evidence>
<dbReference type="HAMAP" id="MF_00238">
    <property type="entry name" value="Cytidyl_kinase_type1"/>
    <property type="match status" value="1"/>
</dbReference>
<sequence>MDNKRYAVAIDGPSGAGKSTLAKAAAAELGILYVDTGAIYRTIGLYACRREADPHDLAAIITLLPDIQVSMAYGEDGLQRMLLNGEDVTDVIRRPEISRWASVVSAIPEVRAFLLEMQRELARSHSVVMDGRDIGTVVLPQAEVKIFLTASPEIRAQRRMKELEQRGTPQPYNQVLSDILQRDWADSHRETAPLRQAEDALLLDTSHLDFDQSREALLHMIKERIGW</sequence>
<evidence type="ECO:0000259" key="9">
    <source>
        <dbReference type="Pfam" id="PF02224"/>
    </source>
</evidence>
<evidence type="ECO:0000313" key="10">
    <source>
        <dbReference type="EMBL" id="BCK81110.1"/>
    </source>
</evidence>
<dbReference type="GO" id="GO:0006220">
    <property type="term" value="P:pyrimidine nucleotide metabolic process"/>
    <property type="evidence" value="ECO:0007669"/>
    <property type="project" value="UniProtKB-UniRule"/>
</dbReference>
<evidence type="ECO:0000256" key="5">
    <source>
        <dbReference type="ARBA" id="ARBA00022840"/>
    </source>
</evidence>
<organism evidence="10 11">
    <name type="scientific">Vescimonas coprocola</name>
    <dbReference type="NCBI Taxonomy" id="2714355"/>
    <lineage>
        <taxon>Bacteria</taxon>
        <taxon>Bacillati</taxon>
        <taxon>Bacillota</taxon>
        <taxon>Clostridia</taxon>
        <taxon>Eubacteriales</taxon>
        <taxon>Oscillospiraceae</taxon>
        <taxon>Vescimonas</taxon>
    </lineage>
</organism>
<protein>
    <recommendedName>
        <fullName evidence="8">Cytidylate kinase</fullName>
        <shortName evidence="8">CK</shortName>
        <ecNumber evidence="8">2.7.4.25</ecNumber>
    </recommendedName>
    <alternativeName>
        <fullName evidence="8">Cytidine monophosphate kinase</fullName>
        <shortName evidence="8">CMP kinase</shortName>
    </alternativeName>
</protein>
<dbReference type="Pfam" id="PF02224">
    <property type="entry name" value="Cytidylate_kin"/>
    <property type="match status" value="1"/>
</dbReference>
<dbReference type="InterPro" id="IPR027417">
    <property type="entry name" value="P-loop_NTPase"/>
</dbReference>
<dbReference type="EC" id="2.7.4.25" evidence="8"/>
<reference evidence="10" key="1">
    <citation type="submission" date="2020-09" db="EMBL/GenBank/DDBJ databases">
        <title>New species isolated from human feces.</title>
        <authorList>
            <person name="Kitahara M."/>
            <person name="Shigeno Y."/>
            <person name="Shime M."/>
            <person name="Matsumoto Y."/>
            <person name="Nakamura S."/>
            <person name="Motooka D."/>
            <person name="Fukuoka S."/>
            <person name="Nishikawa H."/>
            <person name="Benno Y."/>
        </authorList>
    </citation>
    <scope>NUCLEOTIDE SEQUENCE</scope>
    <source>
        <strain evidence="10">MM50</strain>
    </source>
</reference>
<comment type="subcellular location">
    <subcellularLocation>
        <location evidence="8">Cytoplasm</location>
    </subcellularLocation>
</comment>